<evidence type="ECO:0000313" key="3">
    <source>
        <dbReference type="Proteomes" id="UP000295636"/>
    </source>
</evidence>
<reference evidence="2 3" key="1">
    <citation type="submission" date="2019-03" db="EMBL/GenBank/DDBJ databases">
        <title>This is whole genome sequence of Paenibacillus sp MS74 strain.</title>
        <authorList>
            <person name="Trinh H.N."/>
        </authorList>
    </citation>
    <scope>NUCLEOTIDE SEQUENCE [LARGE SCALE GENOMIC DNA]</scope>
    <source>
        <strain evidence="2 3">MS74</strain>
    </source>
</reference>
<dbReference type="Proteomes" id="UP000295636">
    <property type="component" value="Unassembled WGS sequence"/>
</dbReference>
<feature type="domain" description="Pyrrolo-quinoline quinone repeat" evidence="1">
    <location>
        <begin position="250"/>
        <end position="345"/>
    </location>
</feature>
<dbReference type="InterPro" id="IPR011047">
    <property type="entry name" value="Quinoprotein_ADH-like_sf"/>
</dbReference>
<dbReference type="Pfam" id="PF13360">
    <property type="entry name" value="PQQ_2"/>
    <property type="match status" value="1"/>
</dbReference>
<evidence type="ECO:0000313" key="2">
    <source>
        <dbReference type="EMBL" id="TDG00258.1"/>
    </source>
</evidence>
<dbReference type="PANTHER" id="PTHR34512:SF30">
    <property type="entry name" value="OUTER MEMBRANE PROTEIN ASSEMBLY FACTOR BAMB"/>
    <property type="match status" value="1"/>
</dbReference>
<sequence>MCMLTFLMMRRSSDDLPFIRGFNRLCALLSSVTAFNRRFPLLPGCFLDSLLMVPSCSTTRCRSNTLFLLRCDLFCSSCVRKALPKGFSHIIHLFLHPACFFCSPAVMRIFRSAKLIFITSLQKKMVAFQRGGRYAREVLHHLTDRGLTAMTTRGHQPLQVAGYSQGGTVVEGVAYFTANSFQEHLNEEGHLTRIEKPLKYPYVVAFDTGTLEVIRTYDFEDTYDSSPLVLPKKDGTWLVLAHEHINQRTVAMNRDTGEIAWISEANQPGSMFFGYSYYVKKDGTTLILANVQNGLHAISLEDGKEAWFIPGTGGVTPCVDQAGGHIYCQWSGRLSKINAETGAVIQTVAVEEPSSCVSWNTVLAHDEHGYHIITYWYSPRLYGSAIRVYDAGLTLLWEKSGLSLSKKATLAYHGGSVFVGSGDHWQSYYSEPNTDWKNITAYRVNNGEIAWKLDLSGYHYSNIPNIVYCNGMLIAETQTNIRPLGYHLLVMDALNGALLKSYYKELPANSCAVPLLTGGKWFSGDLVTNSVLVTELGTGGPADWIGAYGNGQTNDMCVDSKALTALK</sequence>
<accession>A0A4R5KYP2</accession>
<name>A0A4R5KYP2_9BACL</name>
<keyword evidence="3" id="KW-1185">Reference proteome</keyword>
<dbReference type="PANTHER" id="PTHR34512">
    <property type="entry name" value="CELL SURFACE PROTEIN"/>
    <property type="match status" value="1"/>
</dbReference>
<evidence type="ECO:0000259" key="1">
    <source>
        <dbReference type="Pfam" id="PF13360"/>
    </source>
</evidence>
<dbReference type="Gene3D" id="2.130.10.10">
    <property type="entry name" value="YVTN repeat-like/Quinoprotein amine dehydrogenase"/>
    <property type="match status" value="1"/>
</dbReference>
<dbReference type="OrthoDB" id="5173551at2"/>
<dbReference type="SMART" id="SM00564">
    <property type="entry name" value="PQQ"/>
    <property type="match status" value="4"/>
</dbReference>
<dbReference type="InterPro" id="IPR002372">
    <property type="entry name" value="PQQ_rpt_dom"/>
</dbReference>
<proteinExistence type="predicted"/>
<dbReference type="InterPro" id="IPR015943">
    <property type="entry name" value="WD40/YVTN_repeat-like_dom_sf"/>
</dbReference>
<dbReference type="EMBL" id="SMRT01000001">
    <property type="protein sequence ID" value="TDG00258.1"/>
    <property type="molecule type" value="Genomic_DNA"/>
</dbReference>
<protein>
    <recommendedName>
        <fullName evidence="1">Pyrrolo-quinoline quinone repeat domain-containing protein</fullName>
    </recommendedName>
</protein>
<dbReference type="SUPFAM" id="SSF50998">
    <property type="entry name" value="Quinoprotein alcohol dehydrogenase-like"/>
    <property type="match status" value="1"/>
</dbReference>
<dbReference type="AlphaFoldDB" id="A0A4R5KYP2"/>
<organism evidence="2 3">
    <name type="scientific">Paenibacillus piri</name>
    <dbReference type="NCBI Taxonomy" id="2547395"/>
    <lineage>
        <taxon>Bacteria</taxon>
        <taxon>Bacillati</taxon>
        <taxon>Bacillota</taxon>
        <taxon>Bacilli</taxon>
        <taxon>Bacillales</taxon>
        <taxon>Paenibacillaceae</taxon>
        <taxon>Paenibacillus</taxon>
    </lineage>
</organism>
<gene>
    <name evidence="2" type="ORF">E1757_01040</name>
</gene>
<dbReference type="InterPro" id="IPR018391">
    <property type="entry name" value="PQQ_b-propeller_rpt"/>
</dbReference>
<comment type="caution">
    <text evidence="2">The sequence shown here is derived from an EMBL/GenBank/DDBJ whole genome shotgun (WGS) entry which is preliminary data.</text>
</comment>